<dbReference type="Proteomes" id="UP001140560">
    <property type="component" value="Unassembled WGS sequence"/>
</dbReference>
<name>A0A9W9CMJ3_9PLEO</name>
<evidence type="ECO:0000313" key="1">
    <source>
        <dbReference type="EMBL" id="KAJ4370498.1"/>
    </source>
</evidence>
<dbReference type="EMBL" id="JAPEUY010000008">
    <property type="protein sequence ID" value="KAJ4370498.1"/>
    <property type="molecule type" value="Genomic_DNA"/>
</dbReference>
<dbReference type="AlphaFoldDB" id="A0A9W9CMJ3"/>
<reference evidence="1" key="1">
    <citation type="submission" date="2022-10" db="EMBL/GenBank/DDBJ databases">
        <title>Tapping the CABI collections for fungal endophytes: first genome assemblies for Collariella, Neodidymelliopsis, Ascochyta clinopodiicola, Didymella pomorum, Didymosphaeria variabile, Neocosmospora piperis and Neocucurbitaria cava.</title>
        <authorList>
            <person name="Hill R."/>
        </authorList>
    </citation>
    <scope>NUCLEOTIDE SEQUENCE</scope>
    <source>
        <strain evidence="1">IMI 356814</strain>
    </source>
</reference>
<proteinExistence type="predicted"/>
<comment type="caution">
    <text evidence="1">The sequence shown here is derived from an EMBL/GenBank/DDBJ whole genome shotgun (WGS) entry which is preliminary data.</text>
</comment>
<organism evidence="1 2">
    <name type="scientific">Neocucurbitaria cava</name>
    <dbReference type="NCBI Taxonomy" id="798079"/>
    <lineage>
        <taxon>Eukaryota</taxon>
        <taxon>Fungi</taxon>
        <taxon>Dikarya</taxon>
        <taxon>Ascomycota</taxon>
        <taxon>Pezizomycotina</taxon>
        <taxon>Dothideomycetes</taxon>
        <taxon>Pleosporomycetidae</taxon>
        <taxon>Pleosporales</taxon>
        <taxon>Pleosporineae</taxon>
        <taxon>Cucurbitariaceae</taxon>
        <taxon>Neocucurbitaria</taxon>
    </lineage>
</organism>
<accession>A0A9W9CMJ3</accession>
<evidence type="ECO:0000313" key="2">
    <source>
        <dbReference type="Proteomes" id="UP001140560"/>
    </source>
</evidence>
<gene>
    <name evidence="1" type="ORF">N0V83_005019</name>
</gene>
<dbReference type="OrthoDB" id="2120024at2759"/>
<sequence length="118" mass="13247">MQGVRSEKGAYYKSFGNPVLKCFLGALFTYQLAYYAWYKLETIEEQHDKNTEIKDLQQELRDAVLQQTQNAQDKVSQAVDAMGEAKDRIVEGVKDGADEAARATGAVGRVAKGGWWPW</sequence>
<protein>
    <submittedName>
        <fullName evidence="1">Uncharacterized protein</fullName>
    </submittedName>
</protein>
<keyword evidence="2" id="KW-1185">Reference proteome</keyword>